<evidence type="ECO:0000313" key="2">
    <source>
        <dbReference type="Proteomes" id="UP000319103"/>
    </source>
</evidence>
<comment type="caution">
    <text evidence="1">The sequence shown here is derived from an EMBL/GenBank/DDBJ whole genome shotgun (WGS) entry which is preliminary data.</text>
</comment>
<sequence length="436" mass="46124">MSTYLALTFGTLLSSQGTDASFAATSVAPPGASFLLRRAYQISFTPIYRSFTLPIRSAAPLAATQELYGHPAATSKSGLGHSGSSPREGRFVNMTERLSEQLAEAVEALVQVCREFPVAVEVFPSAVVEPHRVVVLLPGGGLNARASFATAGDRSLAEFLAAAGYLPIGVTPREDAADAADAREAADWGLAAHRTDVERVLTAVDEYLGLPYDLLGHSAGAALALDLAAQSGCAAGRVLVLDTTGPYDPETEPDWSARAAALCDEFQRRLAAGELLLDPGLKAAFAAFSATGGSPEVRERLTLALTRTSELPGPVNWIYHRGHSAGGESLDLDVWARAMAELGSGVQPLAMLRDLAALWAGREEVYRIDWSAIRADVVWVNGGLGRGDHDLGARLIRAGGARVDYRVAPGFGHGDMVWASQAQDAVWPLLLDQPIQ</sequence>
<dbReference type="Proteomes" id="UP000319103">
    <property type="component" value="Unassembled WGS sequence"/>
</dbReference>
<keyword evidence="2" id="KW-1185">Reference proteome</keyword>
<dbReference type="InterPro" id="IPR029058">
    <property type="entry name" value="AB_hydrolase_fold"/>
</dbReference>
<protein>
    <submittedName>
        <fullName evidence="1">Uncharacterized protein</fullName>
    </submittedName>
</protein>
<reference evidence="1 2" key="1">
    <citation type="submission" date="2019-06" db="EMBL/GenBank/DDBJ databases">
        <title>Description of Kitasatospora acidophila sp. nov. isolated from pine grove soil, and reclassification of Streptomyces novaecaesareae to Kitasatospora novaeceasareae comb. nov.</title>
        <authorList>
            <person name="Kim M.J."/>
        </authorList>
    </citation>
    <scope>NUCLEOTIDE SEQUENCE [LARGE SCALE GENOMIC DNA]</scope>
    <source>
        <strain evidence="1 2">MMS16-CNU292</strain>
    </source>
</reference>
<dbReference type="AlphaFoldDB" id="A0A540WBQ0"/>
<name>A0A540WBQ0_9ACTN</name>
<dbReference type="EMBL" id="VIGB01000003">
    <property type="protein sequence ID" value="TQF06465.1"/>
    <property type="molecule type" value="Genomic_DNA"/>
</dbReference>
<evidence type="ECO:0000313" key="1">
    <source>
        <dbReference type="EMBL" id="TQF06465.1"/>
    </source>
</evidence>
<accession>A0A540WBQ0</accession>
<gene>
    <name evidence="1" type="ORF">E6W39_35045</name>
</gene>
<dbReference type="SUPFAM" id="SSF53474">
    <property type="entry name" value="alpha/beta-Hydrolases"/>
    <property type="match status" value="1"/>
</dbReference>
<dbReference type="Gene3D" id="3.40.50.1820">
    <property type="entry name" value="alpha/beta hydrolase"/>
    <property type="match status" value="1"/>
</dbReference>
<dbReference type="OrthoDB" id="4052612at2"/>
<organism evidence="1 2">
    <name type="scientific">Kitasatospora acidiphila</name>
    <dbReference type="NCBI Taxonomy" id="2567942"/>
    <lineage>
        <taxon>Bacteria</taxon>
        <taxon>Bacillati</taxon>
        <taxon>Actinomycetota</taxon>
        <taxon>Actinomycetes</taxon>
        <taxon>Kitasatosporales</taxon>
        <taxon>Streptomycetaceae</taxon>
        <taxon>Kitasatospora</taxon>
    </lineage>
</organism>
<proteinExistence type="predicted"/>